<protein>
    <submittedName>
        <fullName evidence="4">Dihydrolipoamide dehydrogenase</fullName>
    </submittedName>
</protein>
<dbReference type="PRINTS" id="PR00411">
    <property type="entry name" value="PNDRDTASEI"/>
</dbReference>
<organism evidence="4 5">
    <name type="scientific">Muricoccus nepalensis</name>
    <dbReference type="NCBI Taxonomy" id="1854500"/>
    <lineage>
        <taxon>Bacteria</taxon>
        <taxon>Pseudomonadati</taxon>
        <taxon>Pseudomonadota</taxon>
        <taxon>Alphaproteobacteria</taxon>
        <taxon>Acetobacterales</taxon>
        <taxon>Roseomonadaceae</taxon>
        <taxon>Muricoccus</taxon>
    </lineage>
</organism>
<dbReference type="OrthoDB" id="9764616at2"/>
<name>A0A502GDF2_9PROT</name>
<dbReference type="PANTHER" id="PTHR43014">
    <property type="entry name" value="MERCURIC REDUCTASE"/>
    <property type="match status" value="1"/>
</dbReference>
<dbReference type="GO" id="GO:0050660">
    <property type="term" value="F:flavin adenine dinucleotide binding"/>
    <property type="evidence" value="ECO:0007669"/>
    <property type="project" value="TreeGrafter"/>
</dbReference>
<feature type="domain" description="FAD/NAD(P)-binding" evidence="3">
    <location>
        <begin position="5"/>
        <end position="290"/>
    </location>
</feature>
<dbReference type="SUPFAM" id="SSF51905">
    <property type="entry name" value="FAD/NAD(P)-binding domain"/>
    <property type="match status" value="1"/>
</dbReference>
<keyword evidence="5" id="KW-1185">Reference proteome</keyword>
<dbReference type="PRINTS" id="PR00368">
    <property type="entry name" value="FADPNR"/>
</dbReference>
<dbReference type="EMBL" id="RCZP01000003">
    <property type="protein sequence ID" value="TPG59538.1"/>
    <property type="molecule type" value="Genomic_DNA"/>
</dbReference>
<proteinExistence type="predicted"/>
<evidence type="ECO:0000256" key="2">
    <source>
        <dbReference type="ARBA" id="ARBA00022827"/>
    </source>
</evidence>
<comment type="caution">
    <text evidence="4">The sequence shown here is derived from an EMBL/GenBank/DDBJ whole genome shotgun (WGS) entry which is preliminary data.</text>
</comment>
<dbReference type="InterPro" id="IPR036188">
    <property type="entry name" value="FAD/NAD-bd_sf"/>
</dbReference>
<reference evidence="4 5" key="1">
    <citation type="journal article" date="2019" name="Environ. Microbiol.">
        <title>Species interactions and distinct microbial communities in high Arctic permafrost affected cryosols are associated with the CH4 and CO2 gas fluxes.</title>
        <authorList>
            <person name="Altshuler I."/>
            <person name="Hamel J."/>
            <person name="Turney S."/>
            <person name="Magnuson E."/>
            <person name="Levesque R."/>
            <person name="Greer C."/>
            <person name="Whyte L.G."/>
        </authorList>
    </citation>
    <scope>NUCLEOTIDE SEQUENCE [LARGE SCALE GENOMIC DNA]</scope>
    <source>
        <strain evidence="4 5">S9.3B</strain>
    </source>
</reference>
<dbReference type="Gene3D" id="3.30.390.30">
    <property type="match status" value="1"/>
</dbReference>
<dbReference type="Proteomes" id="UP000317078">
    <property type="component" value="Unassembled WGS sequence"/>
</dbReference>
<keyword evidence="1" id="KW-0285">Flavoprotein</keyword>
<dbReference type="GO" id="GO:0003955">
    <property type="term" value="F:NAD(P)H dehydrogenase (quinone) activity"/>
    <property type="evidence" value="ECO:0007669"/>
    <property type="project" value="TreeGrafter"/>
</dbReference>
<evidence type="ECO:0000313" key="5">
    <source>
        <dbReference type="Proteomes" id="UP000317078"/>
    </source>
</evidence>
<gene>
    <name evidence="4" type="ORF">EAH89_04655</name>
</gene>
<dbReference type="Pfam" id="PF07992">
    <property type="entry name" value="Pyr_redox_2"/>
    <property type="match status" value="1"/>
</dbReference>
<evidence type="ECO:0000313" key="4">
    <source>
        <dbReference type="EMBL" id="TPG59538.1"/>
    </source>
</evidence>
<evidence type="ECO:0000256" key="1">
    <source>
        <dbReference type="ARBA" id="ARBA00022630"/>
    </source>
</evidence>
<dbReference type="PANTHER" id="PTHR43014:SF2">
    <property type="entry name" value="MERCURIC REDUCTASE"/>
    <property type="match status" value="1"/>
</dbReference>
<evidence type="ECO:0000259" key="3">
    <source>
        <dbReference type="Pfam" id="PF07992"/>
    </source>
</evidence>
<dbReference type="RefSeq" id="WP_140881631.1">
    <property type="nucleotide sequence ID" value="NZ_RCZP01000003.1"/>
</dbReference>
<sequence>MAETDIAVIGAGPTGRGIAGLAAALGLGVTLFERGPMAGEAPDPRIAQAALRAAANRCAAGTPVPDWPALRARLAAADADAAPEATPARFEGMGVAVVRAAARFAAPDTVAAGGREWRFRRALVATGSTPLVPALEGLETLPYRTADTIHALEERPSHLVVLGGEGVGLEMAQAFARLGARCTLVAPDGLAPGADPDLASGLARALRRDGVAVVERVAVARAERRATGLALRLADGREVEGSHLLLALGRVPHLTGLDLAAAGVAAAHPAVDSALRVAGNRRVWAAGGAAGRSGTGDLGVLARTMLFRLPGTPPAPTPLRAIRTEPALVEIGAPGEGDEILRWPLADTARGAAEGVEGLVTLRVDRRGRLTAAGLLAPGGLEMAGMLALAVGRPVSALAGAALPYPTLSAAIARAALEHRAPDLARPSVRWLAGIAKRLP</sequence>
<dbReference type="InterPro" id="IPR016156">
    <property type="entry name" value="FAD/NAD-linked_Rdtase_dimer_sf"/>
</dbReference>
<dbReference type="AlphaFoldDB" id="A0A502GDF2"/>
<keyword evidence="2" id="KW-0274">FAD</keyword>
<dbReference type="Gene3D" id="3.50.50.60">
    <property type="entry name" value="FAD/NAD(P)-binding domain"/>
    <property type="match status" value="2"/>
</dbReference>
<accession>A0A502GDF2</accession>
<dbReference type="InterPro" id="IPR023753">
    <property type="entry name" value="FAD/NAD-binding_dom"/>
</dbReference>